<reference evidence="2" key="2">
    <citation type="submission" date="2010-07" db="EMBL/GenBank/DDBJ databases">
        <authorList>
            <consortium name="The Broad Institute Genome Sequencing Platform"/>
            <consortium name="Broad Institute Genome Sequencing Center for Infectious Disease"/>
            <person name="Ma L.-J."/>
            <person name="Dead R."/>
            <person name="Young S."/>
            <person name="Zeng Q."/>
            <person name="Koehrsen M."/>
            <person name="Alvarado L."/>
            <person name="Berlin A."/>
            <person name="Chapman S.B."/>
            <person name="Chen Z."/>
            <person name="Freedman E."/>
            <person name="Gellesch M."/>
            <person name="Goldberg J."/>
            <person name="Griggs A."/>
            <person name="Gujja S."/>
            <person name="Heilman E.R."/>
            <person name="Heiman D."/>
            <person name="Hepburn T."/>
            <person name="Howarth C."/>
            <person name="Jen D."/>
            <person name="Larson L."/>
            <person name="Mehta T."/>
            <person name="Neiman D."/>
            <person name="Pearson M."/>
            <person name="Roberts A."/>
            <person name="Saif S."/>
            <person name="Shea T."/>
            <person name="Shenoy N."/>
            <person name="Sisk P."/>
            <person name="Stolte C."/>
            <person name="Sykes S."/>
            <person name="Walk T."/>
            <person name="White J."/>
            <person name="Yandava C."/>
            <person name="Haas B."/>
            <person name="Nusbaum C."/>
            <person name="Birren B."/>
        </authorList>
    </citation>
    <scope>NUCLEOTIDE SEQUENCE</scope>
    <source>
        <strain evidence="2">R3-111a-1</strain>
    </source>
</reference>
<evidence type="ECO:0000313" key="3">
    <source>
        <dbReference type="EnsemblFungi" id="EJT69378"/>
    </source>
</evidence>
<dbReference type="VEuPathDB" id="FungiDB:GGTG_12997"/>
<evidence type="ECO:0000256" key="1">
    <source>
        <dbReference type="SAM" id="MobiDB-lite"/>
    </source>
</evidence>
<dbReference type="RefSeq" id="XP_009229163.1">
    <property type="nucleotide sequence ID" value="XM_009230899.1"/>
</dbReference>
<reference evidence="4" key="1">
    <citation type="submission" date="2010-07" db="EMBL/GenBank/DDBJ databases">
        <title>The genome sequence of Gaeumannomyces graminis var. tritici strain R3-111a-1.</title>
        <authorList>
            <consortium name="The Broad Institute Genome Sequencing Platform"/>
            <person name="Ma L.-J."/>
            <person name="Dead R."/>
            <person name="Young S."/>
            <person name="Zeng Q."/>
            <person name="Koehrsen M."/>
            <person name="Alvarado L."/>
            <person name="Berlin A."/>
            <person name="Chapman S.B."/>
            <person name="Chen Z."/>
            <person name="Freedman E."/>
            <person name="Gellesch M."/>
            <person name="Goldberg J."/>
            <person name="Griggs A."/>
            <person name="Gujja S."/>
            <person name="Heilman E.R."/>
            <person name="Heiman D."/>
            <person name="Hepburn T."/>
            <person name="Howarth C."/>
            <person name="Jen D."/>
            <person name="Larson L."/>
            <person name="Mehta T."/>
            <person name="Neiman D."/>
            <person name="Pearson M."/>
            <person name="Roberts A."/>
            <person name="Saif S."/>
            <person name="Shea T."/>
            <person name="Shenoy N."/>
            <person name="Sisk P."/>
            <person name="Stolte C."/>
            <person name="Sykes S."/>
            <person name="Walk T."/>
            <person name="White J."/>
            <person name="Yandava C."/>
            <person name="Haas B."/>
            <person name="Nusbaum C."/>
            <person name="Birren B."/>
        </authorList>
    </citation>
    <scope>NUCLEOTIDE SEQUENCE [LARGE SCALE GENOMIC DNA]</scope>
    <source>
        <strain evidence="4">R3-111a-1</strain>
    </source>
</reference>
<dbReference type="EnsemblFungi" id="EJT69378">
    <property type="protein sequence ID" value="EJT69378"/>
    <property type="gene ID" value="GGTG_12997"/>
</dbReference>
<reference evidence="3" key="4">
    <citation type="journal article" date="2015" name="G3 (Bethesda)">
        <title>Genome sequences of three phytopathogenic species of the Magnaporthaceae family of fungi.</title>
        <authorList>
            <person name="Okagaki L.H."/>
            <person name="Nunes C.C."/>
            <person name="Sailsbery J."/>
            <person name="Clay B."/>
            <person name="Brown D."/>
            <person name="John T."/>
            <person name="Oh Y."/>
            <person name="Young N."/>
            <person name="Fitzgerald M."/>
            <person name="Haas B.J."/>
            <person name="Zeng Q."/>
            <person name="Young S."/>
            <person name="Adiconis X."/>
            <person name="Fan L."/>
            <person name="Levin J.Z."/>
            <person name="Mitchell T.K."/>
            <person name="Okubara P.A."/>
            <person name="Farman M.L."/>
            <person name="Kohn L.M."/>
            <person name="Birren B."/>
            <person name="Ma L.-J."/>
            <person name="Dean R.A."/>
        </authorList>
    </citation>
    <scope>NUCLEOTIDE SEQUENCE</scope>
    <source>
        <strain evidence="3">R3-111a-1</strain>
    </source>
</reference>
<keyword evidence="4" id="KW-1185">Reference proteome</keyword>
<dbReference type="AlphaFoldDB" id="J3PHL7"/>
<evidence type="ECO:0000313" key="2">
    <source>
        <dbReference type="EMBL" id="EJT69378.1"/>
    </source>
</evidence>
<organism evidence="2">
    <name type="scientific">Gaeumannomyces tritici (strain R3-111a-1)</name>
    <name type="common">Wheat and barley take-all root rot fungus</name>
    <name type="synonym">Gaeumannomyces graminis var. tritici</name>
    <dbReference type="NCBI Taxonomy" id="644352"/>
    <lineage>
        <taxon>Eukaryota</taxon>
        <taxon>Fungi</taxon>
        <taxon>Dikarya</taxon>
        <taxon>Ascomycota</taxon>
        <taxon>Pezizomycotina</taxon>
        <taxon>Sordariomycetes</taxon>
        <taxon>Sordariomycetidae</taxon>
        <taxon>Magnaporthales</taxon>
        <taxon>Magnaporthaceae</taxon>
        <taxon>Gaeumannomyces</taxon>
    </lineage>
</organism>
<gene>
    <name evidence="3" type="primary">20353455</name>
    <name evidence="2" type="ORF">GGTG_12997</name>
</gene>
<dbReference type="Proteomes" id="UP000006039">
    <property type="component" value="Unassembled WGS sequence"/>
</dbReference>
<evidence type="ECO:0000313" key="4">
    <source>
        <dbReference type="Proteomes" id="UP000006039"/>
    </source>
</evidence>
<accession>J3PHL7</accession>
<protein>
    <submittedName>
        <fullName evidence="2 3">Uncharacterized protein</fullName>
    </submittedName>
</protein>
<dbReference type="EMBL" id="GL385404">
    <property type="protein sequence ID" value="EJT69378.1"/>
    <property type="molecule type" value="Genomic_DNA"/>
</dbReference>
<proteinExistence type="predicted"/>
<feature type="compositionally biased region" description="Low complexity" evidence="1">
    <location>
        <begin position="264"/>
        <end position="280"/>
    </location>
</feature>
<dbReference type="HOGENOM" id="CLU_880124_0_0_1"/>
<reference evidence="3" key="5">
    <citation type="submission" date="2018-04" db="UniProtKB">
        <authorList>
            <consortium name="EnsemblFungi"/>
        </authorList>
    </citation>
    <scope>IDENTIFICATION</scope>
    <source>
        <strain evidence="3">R3-111a-1</strain>
    </source>
</reference>
<dbReference type="GeneID" id="20353455"/>
<reference evidence="2" key="3">
    <citation type="submission" date="2010-09" db="EMBL/GenBank/DDBJ databases">
        <title>Annotation of Gaeumannomyces graminis var. tritici R3-111a-1.</title>
        <authorList>
            <consortium name="The Broad Institute Genome Sequencing Platform"/>
            <person name="Ma L.-J."/>
            <person name="Dead R."/>
            <person name="Young S.K."/>
            <person name="Zeng Q."/>
            <person name="Gargeya S."/>
            <person name="Fitzgerald M."/>
            <person name="Haas B."/>
            <person name="Abouelleil A."/>
            <person name="Alvarado L."/>
            <person name="Arachchi H.M."/>
            <person name="Berlin A."/>
            <person name="Brown A."/>
            <person name="Chapman S.B."/>
            <person name="Chen Z."/>
            <person name="Dunbar C."/>
            <person name="Freedman E."/>
            <person name="Gearin G."/>
            <person name="Gellesch M."/>
            <person name="Goldberg J."/>
            <person name="Griggs A."/>
            <person name="Gujja S."/>
            <person name="Heiman D."/>
            <person name="Howarth C."/>
            <person name="Larson L."/>
            <person name="Lui A."/>
            <person name="MacDonald P.J.P."/>
            <person name="Mehta T."/>
            <person name="Montmayeur A."/>
            <person name="Murphy C."/>
            <person name="Neiman D."/>
            <person name="Pearson M."/>
            <person name="Priest M."/>
            <person name="Roberts A."/>
            <person name="Saif S."/>
            <person name="Shea T."/>
            <person name="Shenoy N."/>
            <person name="Sisk P."/>
            <person name="Stolte C."/>
            <person name="Sykes S."/>
            <person name="Yandava C."/>
            <person name="Wortman J."/>
            <person name="Nusbaum C."/>
            <person name="Birren B."/>
        </authorList>
    </citation>
    <scope>NUCLEOTIDE SEQUENCE</scope>
    <source>
        <strain evidence="2">R3-111a-1</strain>
    </source>
</reference>
<sequence length="316" mass="34497">MDLTVEFGRTPPPLLLLLLRRATRHQAQGGQAEFEDGMDDTTFSVPRINALYPRRQKAQRLDNEGACRACRACGACMAEAKVEEVNKGWGRTRQTLHRMLQVVAPRRKDRVRARLVCCSFASPVPVHESSAGSTVTTPAASLWSQSGPSWCLVQFQCLVPVATTHQPTTRGGPHPANPVAATLAASSHRLHPKSPVFLLLLSIPVADNDSGIQSWHLVTHHSPRQTLTIILTSIRTRHAPPSRVAECVSLFHCPVRDNPRSRQTPTKPTTTTTTLSLTPAGRPPRRPDDPTTTATVTHQAVAPSTKRYGSPQPATE</sequence>
<name>J3PHL7_GAET3</name>
<feature type="region of interest" description="Disordered" evidence="1">
    <location>
        <begin position="255"/>
        <end position="316"/>
    </location>
</feature>